<dbReference type="EMBL" id="BQNB010019713">
    <property type="protein sequence ID" value="GJT88254.1"/>
    <property type="molecule type" value="Genomic_DNA"/>
</dbReference>
<comment type="caution">
    <text evidence="1">The sequence shown here is derived from an EMBL/GenBank/DDBJ whole genome shotgun (WGS) entry which is preliminary data.</text>
</comment>
<dbReference type="Proteomes" id="UP001151760">
    <property type="component" value="Unassembled WGS sequence"/>
</dbReference>
<proteinExistence type="predicted"/>
<organism evidence="1 2">
    <name type="scientific">Tanacetum coccineum</name>
    <dbReference type="NCBI Taxonomy" id="301880"/>
    <lineage>
        <taxon>Eukaryota</taxon>
        <taxon>Viridiplantae</taxon>
        <taxon>Streptophyta</taxon>
        <taxon>Embryophyta</taxon>
        <taxon>Tracheophyta</taxon>
        <taxon>Spermatophyta</taxon>
        <taxon>Magnoliopsida</taxon>
        <taxon>eudicotyledons</taxon>
        <taxon>Gunneridae</taxon>
        <taxon>Pentapetalae</taxon>
        <taxon>asterids</taxon>
        <taxon>campanulids</taxon>
        <taxon>Asterales</taxon>
        <taxon>Asteraceae</taxon>
        <taxon>Asteroideae</taxon>
        <taxon>Anthemideae</taxon>
        <taxon>Anthemidinae</taxon>
        <taxon>Tanacetum</taxon>
    </lineage>
</organism>
<evidence type="ECO:0000313" key="2">
    <source>
        <dbReference type="Proteomes" id="UP001151760"/>
    </source>
</evidence>
<evidence type="ECO:0000313" key="1">
    <source>
        <dbReference type="EMBL" id="GJT88254.1"/>
    </source>
</evidence>
<reference evidence="1" key="2">
    <citation type="submission" date="2022-01" db="EMBL/GenBank/DDBJ databases">
        <authorList>
            <person name="Yamashiro T."/>
            <person name="Shiraishi A."/>
            <person name="Satake H."/>
            <person name="Nakayama K."/>
        </authorList>
    </citation>
    <scope>NUCLEOTIDE SEQUENCE</scope>
</reference>
<accession>A0ABQ5HKB5</accession>
<keyword evidence="2" id="KW-1185">Reference proteome</keyword>
<reference evidence="1" key="1">
    <citation type="journal article" date="2022" name="Int. J. Mol. Sci.">
        <title>Draft Genome of Tanacetum Coccineum: Genomic Comparison of Closely Related Tanacetum-Family Plants.</title>
        <authorList>
            <person name="Yamashiro T."/>
            <person name="Shiraishi A."/>
            <person name="Nakayama K."/>
            <person name="Satake H."/>
        </authorList>
    </citation>
    <scope>NUCLEOTIDE SEQUENCE</scope>
</reference>
<sequence>MANKEAIFITTENLRVIDKEHIIRCFGSWIDRWEYVRRVKKYESFRVDVKRKSIEDKVLREMVFEVDEALDIENSRTSSFQVRGIHVDKTKVNAVQNWPSPKILPETERRNKLHMSFNELCVRLSYENLVSKALVKAFKLPTEPHPSPYQIGPIKKGLTLKVTEICKLPLAMGKHYNCNELGKTIAMLSLSVVSPKTKLEDKTLETLVASPKDFQAER</sequence>
<name>A0ABQ5HKB5_9ASTR</name>
<protein>
    <submittedName>
        <fullName evidence="1">Uncharacterized protein</fullName>
    </submittedName>
</protein>
<gene>
    <name evidence="1" type="ORF">Tco_1069971</name>
</gene>